<evidence type="ECO:0000313" key="4">
    <source>
        <dbReference type="Proteomes" id="UP001500782"/>
    </source>
</evidence>
<keyword evidence="1" id="KW-0472">Membrane</keyword>
<feature type="transmembrane region" description="Helical" evidence="1">
    <location>
        <begin position="41"/>
        <end position="62"/>
    </location>
</feature>
<keyword evidence="1" id="KW-1133">Transmembrane helix</keyword>
<name>A0ABN0W8C5_9BACI</name>
<dbReference type="Gene3D" id="2.40.50.140">
    <property type="entry name" value="Nucleic acid-binding proteins"/>
    <property type="match status" value="1"/>
</dbReference>
<evidence type="ECO:0000259" key="2">
    <source>
        <dbReference type="Pfam" id="PF25842"/>
    </source>
</evidence>
<feature type="domain" description="Membrane protein NfeD2 N-terminal transmembrane" evidence="2">
    <location>
        <begin position="1"/>
        <end position="101"/>
    </location>
</feature>
<proteinExistence type="predicted"/>
<gene>
    <name evidence="3" type="ORF">GCM10008967_19030</name>
</gene>
<dbReference type="Pfam" id="PF25842">
    <property type="entry name" value="NfeD_TM"/>
    <property type="match status" value="1"/>
</dbReference>
<organism evidence="3 4">
    <name type="scientific">Bacillus carboniphilus</name>
    <dbReference type="NCBI Taxonomy" id="86663"/>
    <lineage>
        <taxon>Bacteria</taxon>
        <taxon>Bacillati</taxon>
        <taxon>Bacillota</taxon>
        <taxon>Bacilli</taxon>
        <taxon>Bacillales</taxon>
        <taxon>Bacillaceae</taxon>
        <taxon>Bacillus</taxon>
    </lineage>
</organism>
<dbReference type="InterPro" id="IPR012340">
    <property type="entry name" value="NA-bd_OB-fold"/>
</dbReference>
<dbReference type="Proteomes" id="UP001500782">
    <property type="component" value="Unassembled WGS sequence"/>
</dbReference>
<dbReference type="EMBL" id="BAAADJ010000020">
    <property type="protein sequence ID" value="GAA0328729.1"/>
    <property type="molecule type" value="Genomic_DNA"/>
</dbReference>
<sequence length="179" mass="19221">MELFGTPIETIYLTALIISGIITVLYILFGDVLEGVAEATGFLNPTLILSFITFFSASGYLFEQLTPLNSLLIIAISAIIAIILDVLLNVFVLVPLASAEESLVYTEESLKGRIGKVIISVPEDGFGEVVIESNSGNIAKPAASFDDLPIKEGSQVLVVDIKSGVLYVTPHESFDELLK</sequence>
<keyword evidence="1" id="KW-0812">Transmembrane</keyword>
<accession>A0ABN0W8C5</accession>
<comment type="caution">
    <text evidence="3">The sequence shown here is derived from an EMBL/GenBank/DDBJ whole genome shotgun (WGS) entry which is preliminary data.</text>
</comment>
<keyword evidence="4" id="KW-1185">Reference proteome</keyword>
<feature type="transmembrane region" description="Helical" evidence="1">
    <location>
        <begin position="12"/>
        <end position="29"/>
    </location>
</feature>
<dbReference type="InterPro" id="IPR058653">
    <property type="entry name" value="NfeD2_TM"/>
</dbReference>
<feature type="transmembrane region" description="Helical" evidence="1">
    <location>
        <begin position="68"/>
        <end position="94"/>
    </location>
</feature>
<evidence type="ECO:0000256" key="1">
    <source>
        <dbReference type="SAM" id="Phobius"/>
    </source>
</evidence>
<reference evidence="3 4" key="1">
    <citation type="journal article" date="2019" name="Int. J. Syst. Evol. Microbiol.">
        <title>The Global Catalogue of Microorganisms (GCM) 10K type strain sequencing project: providing services to taxonomists for standard genome sequencing and annotation.</title>
        <authorList>
            <consortium name="The Broad Institute Genomics Platform"/>
            <consortium name="The Broad Institute Genome Sequencing Center for Infectious Disease"/>
            <person name="Wu L."/>
            <person name="Ma J."/>
        </authorList>
    </citation>
    <scope>NUCLEOTIDE SEQUENCE [LARGE SCALE GENOMIC DNA]</scope>
    <source>
        <strain evidence="3 4">JCM 9731</strain>
    </source>
</reference>
<evidence type="ECO:0000313" key="3">
    <source>
        <dbReference type="EMBL" id="GAA0328729.1"/>
    </source>
</evidence>
<dbReference type="RefSeq" id="WP_343798526.1">
    <property type="nucleotide sequence ID" value="NZ_BAAADJ010000020.1"/>
</dbReference>
<protein>
    <submittedName>
        <fullName evidence="3">NfeD family protein</fullName>
    </submittedName>
</protein>